<keyword evidence="2" id="KW-0472">Membrane</keyword>
<comment type="caution">
    <text evidence="3">The sequence shown here is derived from an EMBL/GenBank/DDBJ whole genome shotgun (WGS) entry which is preliminary data.</text>
</comment>
<evidence type="ECO:0000256" key="2">
    <source>
        <dbReference type="SAM" id="Phobius"/>
    </source>
</evidence>
<protein>
    <submittedName>
        <fullName evidence="3">Uncharacterized protein</fullName>
    </submittedName>
</protein>
<gene>
    <name evidence="3" type="ORF">FR943_03615</name>
</gene>
<organism evidence="3 4">
    <name type="scientific">[Mycobacterium] fortunisiensis</name>
    <dbReference type="NCBI Taxonomy" id="2600579"/>
    <lineage>
        <taxon>Bacteria</taxon>
        <taxon>Bacillati</taxon>
        <taxon>Actinomycetota</taxon>
        <taxon>Actinomycetes</taxon>
        <taxon>Mycobacteriales</taxon>
        <taxon>Mycobacteriaceae</taxon>
        <taxon>Mycolicibacterium</taxon>
    </lineage>
</organism>
<evidence type="ECO:0000313" key="4">
    <source>
        <dbReference type="Proteomes" id="UP000812982"/>
    </source>
</evidence>
<keyword evidence="2" id="KW-1133">Transmembrane helix</keyword>
<evidence type="ECO:0000313" key="3">
    <source>
        <dbReference type="EMBL" id="MBU9762940.1"/>
    </source>
</evidence>
<reference evidence="3 4" key="1">
    <citation type="journal article" date="2021" name="Sci. Rep.">
        <title>Phenotypic and genomic hallmarks of a novel, potentially pathogenic rapidly growing Mycobacterium species related to the Mycobacterium fortuitum complex.</title>
        <authorList>
            <person name="Gharbi R."/>
            <person name="Khanna V."/>
            <person name="Frigui W."/>
            <person name="Mhenni B."/>
            <person name="Brosch R."/>
            <person name="Mardassi H."/>
        </authorList>
    </citation>
    <scope>NUCLEOTIDE SEQUENCE [LARGE SCALE GENOMIC DNA]</scope>
    <source>
        <strain evidence="3 4">TNTM28</strain>
    </source>
</reference>
<proteinExistence type="predicted"/>
<keyword evidence="4" id="KW-1185">Reference proteome</keyword>
<sequence>MHQPYPGPPPKKGGALKWILGGIALLAIIAITAVVSISLSSRGGHDSEGAGENTASGSEFASANDTRPITIITEDPSCAPWTPILNTLADTEKNGWDKRDASIPASAWSPEQRTQHEQVGQAMSAAADQTEPLVKLTTNRVVRQLYEQFIAYARAYAKAIPNYTNVDDQLARTANSATAVLAGICQAIKVGSAPARATMVAAGPTPTTIAPLGNPAKPARFLTGSPNACEEWKAATDEYSNNTTDWAKTDPNVTAGQWTPEDKALNDAVIPVMRDVADKFEKIGQRSSNPTFEDFATLAAQYRRAYAQAIPTHSPTDEHLYTASTKVSGMILAACAAPEPS</sequence>
<dbReference type="EMBL" id="VOMB01000004">
    <property type="protein sequence ID" value="MBU9762940.1"/>
    <property type="molecule type" value="Genomic_DNA"/>
</dbReference>
<name>A0ABS6KHB0_9MYCO</name>
<feature type="region of interest" description="Disordered" evidence="1">
    <location>
        <begin position="41"/>
        <end position="62"/>
    </location>
</feature>
<dbReference type="RefSeq" id="WP_217154942.1">
    <property type="nucleotide sequence ID" value="NZ_VOMB01000004.1"/>
</dbReference>
<feature type="compositionally biased region" description="Polar residues" evidence="1">
    <location>
        <begin position="53"/>
        <end position="62"/>
    </location>
</feature>
<dbReference type="Proteomes" id="UP000812982">
    <property type="component" value="Unassembled WGS sequence"/>
</dbReference>
<keyword evidence="2" id="KW-0812">Transmembrane</keyword>
<accession>A0ABS6KHB0</accession>
<feature type="transmembrane region" description="Helical" evidence="2">
    <location>
        <begin position="18"/>
        <end position="39"/>
    </location>
</feature>
<evidence type="ECO:0000256" key="1">
    <source>
        <dbReference type="SAM" id="MobiDB-lite"/>
    </source>
</evidence>